<gene>
    <name evidence="19" type="ORF">C2E21_3388</name>
</gene>
<keyword evidence="9" id="KW-0234">DNA repair</keyword>
<dbReference type="PROSITE" id="PS51194">
    <property type="entry name" value="HELICASE_CTER"/>
    <property type="match status" value="1"/>
</dbReference>
<feature type="domain" description="Helicase C-terminal" evidence="18">
    <location>
        <begin position="702"/>
        <end position="846"/>
    </location>
</feature>
<organism evidence="19 20">
    <name type="scientific">Chlorella sorokiniana</name>
    <name type="common">Freshwater green alga</name>
    <dbReference type="NCBI Taxonomy" id="3076"/>
    <lineage>
        <taxon>Eukaryota</taxon>
        <taxon>Viridiplantae</taxon>
        <taxon>Chlorophyta</taxon>
        <taxon>core chlorophytes</taxon>
        <taxon>Trebouxiophyceae</taxon>
        <taxon>Chlorellales</taxon>
        <taxon>Chlorellaceae</taxon>
        <taxon>Chlorella clade</taxon>
        <taxon>Chlorella</taxon>
    </lineage>
</organism>
<keyword evidence="11" id="KW-0539">Nucleus</keyword>
<dbReference type="NCBIfam" id="TIGR00603">
    <property type="entry name" value="rad25"/>
    <property type="match status" value="1"/>
</dbReference>
<dbReference type="InterPro" id="IPR027417">
    <property type="entry name" value="P-loop_NTPase"/>
</dbReference>
<dbReference type="Pfam" id="PF04851">
    <property type="entry name" value="ResIII"/>
    <property type="match status" value="1"/>
</dbReference>
<evidence type="ECO:0000256" key="16">
    <source>
        <dbReference type="SAM" id="MobiDB-lite"/>
    </source>
</evidence>
<dbReference type="SMART" id="SM00487">
    <property type="entry name" value="DEXDc"/>
    <property type="match status" value="1"/>
</dbReference>
<feature type="compositionally biased region" description="Low complexity" evidence="16">
    <location>
        <begin position="107"/>
        <end position="132"/>
    </location>
</feature>
<dbReference type="GO" id="GO:0003677">
    <property type="term" value="F:DNA binding"/>
    <property type="evidence" value="ECO:0007669"/>
    <property type="project" value="UniProtKB-KW"/>
</dbReference>
<evidence type="ECO:0000256" key="8">
    <source>
        <dbReference type="ARBA" id="ARBA00023125"/>
    </source>
</evidence>
<dbReference type="Pfam" id="PF16203">
    <property type="entry name" value="ERCC3_RAD25_C"/>
    <property type="match status" value="1"/>
</dbReference>
<evidence type="ECO:0000256" key="1">
    <source>
        <dbReference type="ARBA" id="ARBA00004123"/>
    </source>
</evidence>
<evidence type="ECO:0000256" key="15">
    <source>
        <dbReference type="ARBA" id="ARBA00065951"/>
    </source>
</evidence>
<accession>A0A2P6TUM2</accession>
<comment type="subcellular location">
    <subcellularLocation>
        <location evidence="1">Nucleus</location>
    </subcellularLocation>
</comment>
<keyword evidence="8" id="KW-0238">DNA-binding</keyword>
<keyword evidence="4" id="KW-0227">DNA damage</keyword>
<evidence type="ECO:0000256" key="7">
    <source>
        <dbReference type="ARBA" id="ARBA00022840"/>
    </source>
</evidence>
<evidence type="ECO:0000256" key="4">
    <source>
        <dbReference type="ARBA" id="ARBA00022763"/>
    </source>
</evidence>
<keyword evidence="20" id="KW-1185">Reference proteome</keyword>
<evidence type="ECO:0000256" key="11">
    <source>
        <dbReference type="ARBA" id="ARBA00023242"/>
    </source>
</evidence>
<dbReference type="GO" id="GO:0006289">
    <property type="term" value="P:nucleotide-excision repair"/>
    <property type="evidence" value="ECO:0007669"/>
    <property type="project" value="InterPro"/>
</dbReference>
<evidence type="ECO:0000259" key="17">
    <source>
        <dbReference type="PROSITE" id="PS51192"/>
    </source>
</evidence>
<dbReference type="SMART" id="SM00490">
    <property type="entry name" value="HELICc"/>
    <property type="match status" value="1"/>
</dbReference>
<keyword evidence="5" id="KW-0378">Hydrolase</keyword>
<keyword evidence="3" id="KW-0547">Nucleotide-binding</keyword>
<evidence type="ECO:0000256" key="6">
    <source>
        <dbReference type="ARBA" id="ARBA00022806"/>
    </source>
</evidence>
<evidence type="ECO:0000256" key="12">
    <source>
        <dbReference type="ARBA" id="ARBA00034617"/>
    </source>
</evidence>
<evidence type="ECO:0000256" key="9">
    <source>
        <dbReference type="ARBA" id="ARBA00023204"/>
    </source>
</evidence>
<dbReference type="InterPro" id="IPR050615">
    <property type="entry name" value="ATP-dep_DNA_Helicase"/>
</dbReference>
<evidence type="ECO:0000256" key="14">
    <source>
        <dbReference type="ARBA" id="ARBA00048988"/>
    </source>
</evidence>
<sequence length="969" mass="106231">MSGGTKVRLKVGGSGSGAAAGQPPGGSGGRRRKQDDDEDYEPGLEDDGDDVIVISDDEGLGGDEDFVVDGEDEDDEFDVYDSEEEEEGAGGGRARSAPARQRGPTRGAGAPGSKAGASSKPAKAAKPASKAGQRGGGGGRGRGRAKSAPALPAVGRRRSRTEFGEDEDLEEEWISDDEGEAYRLGAGDEEFRDFSSLQLKPDHFNRPLWVCPDARVFLETFSPVYKQAYDFLIAIAEPVSRPEWIHEYQLTPHSLYAAVSIGLECETILAVLNRLSKNVLPADIRRFVRACTQNYGKVKLVLQQNRFFVESPHPDILRQLLRDTVIKDAAMKPNEGAGGFRVEAARRDRAAASLAQIEEIDLAAEDDDSGGAGAAAAAPTQQQQQQQGPGQPPAAGSQQQQGQQQQPAYMLDAVEEDPDRELHSFEVEPAKVEKVKERCLPDALNYPMLEEYDFKHDTHNPDLAIDLKPNVQHRPYQDKSLSKMFGNGRARSGIIVLPCGAGKSLVGVSAAARIKKSCLCLCTNGVSVDQWKYQFEMWTNIQKGQVCRFTSQTREWFESPAGVCITTYTMVAFSGRRSAEGERIMREIMSREWGLILLDEVHVVPAAMFRRVLGIVKAHCKLGLTATLVREDSLIGDLNFLIGPKLYEANWLDLTRGGHIANVQCAEVWCPMTREFAREYMRPTASQTQKQLLYVMNPAKLRACQFLVQYHEQRGDKVIVFSDNIYALRHYAIAMKKPFIYGGTGHQERTRILHAFKHNPQVNTVFLSKVGDNSLDIPEANVLIQISSHAGSRRQEAQRLGRILRKKKAKPGQAASAEEYDAFFYTLVTLDTQEVYFTAKRQQFLIDQGYSYKVIPSLLEAAGVDGPGGGGLLLGTREEQLDVLASILAASDADLAEEDEAEDKDDVANLKKKAPTKRVLGNMAALSGAQGISYMEYSTQQRGGQAGGRGRGGSARQPGKLAKMARRFG</sequence>
<evidence type="ECO:0000313" key="20">
    <source>
        <dbReference type="Proteomes" id="UP000239899"/>
    </source>
</evidence>
<dbReference type="OrthoDB" id="10262986at2759"/>
<dbReference type="STRING" id="3076.A0A2P6TUM2"/>
<keyword evidence="10" id="KW-0413">Isomerase</keyword>
<dbReference type="InterPro" id="IPR001650">
    <property type="entry name" value="Helicase_C-like"/>
</dbReference>
<name>A0A2P6TUM2_CHLSO</name>
<feature type="region of interest" description="Disordered" evidence="16">
    <location>
        <begin position="939"/>
        <end position="969"/>
    </location>
</feature>
<dbReference type="InterPro" id="IPR001161">
    <property type="entry name" value="XPB/Ssl2"/>
</dbReference>
<dbReference type="InterPro" id="IPR006935">
    <property type="entry name" value="Helicase/UvrB_N"/>
</dbReference>
<dbReference type="Gene3D" id="3.40.50.300">
    <property type="entry name" value="P-loop containing nucleotide triphosphate hydrolases"/>
    <property type="match status" value="2"/>
</dbReference>
<dbReference type="GO" id="GO:0005524">
    <property type="term" value="F:ATP binding"/>
    <property type="evidence" value="ECO:0007669"/>
    <property type="project" value="UniProtKB-KW"/>
</dbReference>
<dbReference type="PROSITE" id="PS51192">
    <property type="entry name" value="HELICASE_ATP_BIND_1"/>
    <property type="match status" value="1"/>
</dbReference>
<keyword evidence="6 19" id="KW-0347">Helicase</keyword>
<dbReference type="InterPro" id="IPR014001">
    <property type="entry name" value="Helicase_ATP-bd"/>
</dbReference>
<dbReference type="EMBL" id="LHPG02000006">
    <property type="protein sequence ID" value="PRW57767.1"/>
    <property type="molecule type" value="Genomic_DNA"/>
</dbReference>
<dbReference type="GO" id="GO:0005675">
    <property type="term" value="C:transcription factor TFIIH holo complex"/>
    <property type="evidence" value="ECO:0007669"/>
    <property type="project" value="TreeGrafter"/>
</dbReference>
<evidence type="ECO:0000256" key="3">
    <source>
        <dbReference type="ARBA" id="ARBA00022741"/>
    </source>
</evidence>
<evidence type="ECO:0000256" key="13">
    <source>
        <dbReference type="ARBA" id="ARBA00034808"/>
    </source>
</evidence>
<feature type="region of interest" description="Disordered" evidence="16">
    <location>
        <begin position="1"/>
        <end position="171"/>
    </location>
</feature>
<dbReference type="GO" id="GO:0000112">
    <property type="term" value="C:nucleotide-excision repair factor 3 complex"/>
    <property type="evidence" value="ECO:0007669"/>
    <property type="project" value="TreeGrafter"/>
</dbReference>
<dbReference type="GO" id="GO:0097550">
    <property type="term" value="C:transcription preinitiation complex"/>
    <property type="evidence" value="ECO:0007669"/>
    <property type="project" value="TreeGrafter"/>
</dbReference>
<dbReference type="CDD" id="cd18789">
    <property type="entry name" value="SF2_C_XPB"/>
    <property type="match status" value="1"/>
</dbReference>
<comment type="catalytic activity">
    <reaction evidence="12">
        <text>Couples ATP hydrolysis with the unwinding of duplex DNA by translocating in the 3'-5' direction.</text>
        <dbReference type="EC" id="5.6.2.4"/>
    </reaction>
</comment>
<evidence type="ECO:0000256" key="2">
    <source>
        <dbReference type="ARBA" id="ARBA00006637"/>
    </source>
</evidence>
<feature type="compositionally biased region" description="Acidic residues" evidence="16">
    <location>
        <begin position="36"/>
        <end position="88"/>
    </location>
</feature>
<evidence type="ECO:0000259" key="18">
    <source>
        <dbReference type="PROSITE" id="PS51194"/>
    </source>
</evidence>
<comment type="similarity">
    <text evidence="2">Belongs to the helicase family. RAD25/XPB subfamily.</text>
</comment>
<comment type="catalytic activity">
    <reaction evidence="14">
        <text>ATP + H2O = ADP + phosphate + H(+)</text>
        <dbReference type="Rhea" id="RHEA:13065"/>
        <dbReference type="ChEBI" id="CHEBI:15377"/>
        <dbReference type="ChEBI" id="CHEBI:15378"/>
        <dbReference type="ChEBI" id="CHEBI:30616"/>
        <dbReference type="ChEBI" id="CHEBI:43474"/>
        <dbReference type="ChEBI" id="CHEBI:456216"/>
        <dbReference type="EC" id="5.6.2.4"/>
    </reaction>
</comment>
<dbReference type="EC" id="5.6.2.4" evidence="13"/>
<feature type="compositionally biased region" description="Gly residues" evidence="16">
    <location>
        <begin position="12"/>
        <end position="28"/>
    </location>
</feature>
<comment type="subunit">
    <text evidence="15">Component of the 7-subunit TFIIH core complex composed of XPB, XPD, TFB1/GTF2H1, GTF2H2/P44, TFB4/GTF2H3, TFB2/GTF2H4 and TFB5/GTF2H5, which is active in NER. The core complex associates with the 3-subunit CDK-activating kinase (CAK) module composed of CYCH1/cyclin H1, CDKD and MAT1/At4g30820 to form the 10-subunit holoenzyme (holo-TFIIH) active in transcription.</text>
</comment>
<dbReference type="InterPro" id="IPR032438">
    <property type="entry name" value="ERCC3_RAD25_C"/>
</dbReference>
<comment type="caution">
    <text evidence="19">The sequence shown here is derived from an EMBL/GenBank/DDBJ whole genome shotgun (WGS) entry which is preliminary data.</text>
</comment>
<dbReference type="SUPFAM" id="SSF52540">
    <property type="entry name" value="P-loop containing nucleoside triphosphate hydrolases"/>
    <property type="match status" value="2"/>
</dbReference>
<feature type="compositionally biased region" description="Gly residues" evidence="16">
    <location>
        <begin position="944"/>
        <end position="953"/>
    </location>
</feature>
<reference evidence="19 20" key="1">
    <citation type="journal article" date="2018" name="Plant J.">
        <title>Genome sequences of Chlorella sorokiniana UTEX 1602 and Micractinium conductrix SAG 241.80: implications to maltose excretion by a green alga.</title>
        <authorList>
            <person name="Arriola M.B."/>
            <person name="Velmurugan N."/>
            <person name="Zhang Y."/>
            <person name="Plunkett M.H."/>
            <person name="Hondzo H."/>
            <person name="Barney B.M."/>
        </authorList>
    </citation>
    <scope>NUCLEOTIDE SEQUENCE [LARGE SCALE GENOMIC DNA]</scope>
    <source>
        <strain evidence="20">UTEX 1602</strain>
    </source>
</reference>
<evidence type="ECO:0000256" key="10">
    <source>
        <dbReference type="ARBA" id="ARBA00023235"/>
    </source>
</evidence>
<feature type="compositionally biased region" description="Low complexity" evidence="16">
    <location>
        <begin position="374"/>
        <end position="407"/>
    </location>
</feature>
<feature type="region of interest" description="Disordered" evidence="16">
    <location>
        <begin position="366"/>
        <end position="407"/>
    </location>
</feature>
<protein>
    <recommendedName>
        <fullName evidence="13">DNA 3'-5' helicase</fullName>
        <ecNumber evidence="13">5.6.2.4</ecNumber>
    </recommendedName>
</protein>
<keyword evidence="7" id="KW-0067">ATP-binding</keyword>
<feature type="domain" description="Helicase ATP-binding" evidence="17">
    <location>
        <begin position="484"/>
        <end position="646"/>
    </location>
</feature>
<dbReference type="GO" id="GO:0006367">
    <property type="term" value="P:transcription initiation at RNA polymerase II promoter"/>
    <property type="evidence" value="ECO:0007669"/>
    <property type="project" value="InterPro"/>
</dbReference>
<proteinExistence type="inferred from homology"/>
<dbReference type="GO" id="GO:0043138">
    <property type="term" value="F:3'-5' DNA helicase activity"/>
    <property type="evidence" value="ECO:0007669"/>
    <property type="project" value="UniProtKB-EC"/>
</dbReference>
<evidence type="ECO:0000313" key="19">
    <source>
        <dbReference type="EMBL" id="PRW57767.1"/>
    </source>
</evidence>
<dbReference type="FunFam" id="3.40.50.300:FF:000117">
    <property type="entry name" value="Putative DNA repair helicase rad25"/>
    <property type="match status" value="1"/>
</dbReference>
<dbReference type="PRINTS" id="PR00851">
    <property type="entry name" value="XRODRMPGMNTB"/>
</dbReference>
<dbReference type="InterPro" id="IPR032830">
    <property type="entry name" value="XPB/Ssl2_N"/>
</dbReference>
<dbReference type="PANTHER" id="PTHR11274:SF0">
    <property type="entry name" value="GENERAL TRANSCRIPTION AND DNA REPAIR FACTOR IIH HELICASE SUBUNIT XPB"/>
    <property type="match status" value="1"/>
</dbReference>
<dbReference type="GO" id="GO:0016787">
    <property type="term" value="F:hydrolase activity"/>
    <property type="evidence" value="ECO:0007669"/>
    <property type="project" value="UniProtKB-KW"/>
</dbReference>
<dbReference type="CDD" id="cd18029">
    <property type="entry name" value="DEXHc_XPB"/>
    <property type="match status" value="1"/>
</dbReference>
<dbReference type="FunFam" id="3.40.50.300:FF:000077">
    <property type="entry name" value="Probable DNA repair helicase RAD25"/>
    <property type="match status" value="1"/>
</dbReference>
<dbReference type="Proteomes" id="UP000239899">
    <property type="component" value="Unassembled WGS sequence"/>
</dbReference>
<dbReference type="AlphaFoldDB" id="A0A2P6TUM2"/>
<dbReference type="Pfam" id="PF13625">
    <property type="entry name" value="Helicase_C_3"/>
    <property type="match status" value="1"/>
</dbReference>
<dbReference type="PANTHER" id="PTHR11274">
    <property type="entry name" value="RAD25/XP-B DNA REPAIR HELICASE"/>
    <property type="match status" value="1"/>
</dbReference>
<evidence type="ECO:0000256" key="5">
    <source>
        <dbReference type="ARBA" id="ARBA00022801"/>
    </source>
</evidence>